<dbReference type="Gene3D" id="3.30.1480.10">
    <property type="entry name" value="NusA, N-terminal domain"/>
    <property type="match status" value="1"/>
</dbReference>
<evidence type="ECO:0000313" key="12">
    <source>
        <dbReference type="Proteomes" id="UP000823868"/>
    </source>
</evidence>
<keyword evidence="5 7" id="KW-0805">Transcription regulation</keyword>
<comment type="subunit">
    <text evidence="7">Monomer. Binds directly to the core enzyme of the DNA-dependent RNA polymerase and to nascent RNA.</text>
</comment>
<gene>
    <name evidence="7 11" type="primary">nusA</name>
    <name evidence="11" type="ORF">H9841_03500</name>
</gene>
<dbReference type="InterPro" id="IPR009019">
    <property type="entry name" value="KH_sf_prok-type"/>
</dbReference>
<feature type="domain" description="K Homology" evidence="10">
    <location>
        <begin position="251"/>
        <end position="316"/>
    </location>
</feature>
<dbReference type="FunFam" id="3.30.300.20:FF:000002">
    <property type="entry name" value="Transcription termination/antitermination protein NusA"/>
    <property type="match status" value="1"/>
</dbReference>
<sequence>MATRKNAKAQKSNELDGAEFFTAISLIEKEKGIPKSYMIEKITQALVSAYKRDHESVGDNVTVEANEALGTVRMFVKKDVVETVDNPCTEMSLEEARQTLPRAQLGDVLRIEIKPRNFGRIAAQTARQVIIQGMREAERGMVYDEFSSKEHEILTGIVTRIDPRSGAASLRIGSGGESTDAYLAAGEQVKGETYTEGMRLKVYVVEVRRSTKGPQVLVSRTHPGLVKRLFELEVPEIYDGTVEVKSIAREAGSRTKLAVWSADPDVDAIGACVGPRGQRVNNIVEELDGEKVDIIKYSEDPAAYIAAALSPADVISVTTLEEGKSCRVIVPDDQLSLAIGKEGQNARLAAKLTGYKIDIKPASAPVEEEEDEDEVLIADDSEVEAEAKTETSTELESDAALTHGLHLEWVKLESEAETEAETETEPQAEE</sequence>
<dbReference type="InterPro" id="IPR013735">
    <property type="entry name" value="TF_NusA_N"/>
</dbReference>
<dbReference type="SMART" id="SM00322">
    <property type="entry name" value="KH"/>
    <property type="match status" value="2"/>
</dbReference>
<dbReference type="GO" id="GO:0005829">
    <property type="term" value="C:cytosol"/>
    <property type="evidence" value="ECO:0007669"/>
    <property type="project" value="TreeGrafter"/>
</dbReference>
<reference evidence="11" key="2">
    <citation type="submission" date="2021-04" db="EMBL/GenBank/DDBJ databases">
        <authorList>
            <person name="Gilroy R."/>
        </authorList>
    </citation>
    <scope>NUCLEOTIDE SEQUENCE</scope>
    <source>
        <strain evidence="11">ChiBcec16_6824</strain>
    </source>
</reference>
<evidence type="ECO:0000313" key="11">
    <source>
        <dbReference type="EMBL" id="HIY20954.1"/>
    </source>
</evidence>
<organism evidence="11 12">
    <name type="scientific">Candidatus Flavonifractor merdigallinarum</name>
    <dbReference type="NCBI Taxonomy" id="2838589"/>
    <lineage>
        <taxon>Bacteria</taxon>
        <taxon>Bacillati</taxon>
        <taxon>Bacillota</taxon>
        <taxon>Clostridia</taxon>
        <taxon>Eubacteriales</taxon>
        <taxon>Oscillospiraceae</taxon>
        <taxon>Flavonifractor</taxon>
    </lineage>
</organism>
<evidence type="ECO:0000256" key="3">
    <source>
        <dbReference type="ARBA" id="ARBA00022814"/>
    </source>
</evidence>
<dbReference type="InterPro" id="IPR004087">
    <property type="entry name" value="KH_dom"/>
</dbReference>
<dbReference type="CDD" id="cd02134">
    <property type="entry name" value="KH-II_NusA_rpt1"/>
    <property type="match status" value="1"/>
</dbReference>
<evidence type="ECO:0000259" key="9">
    <source>
        <dbReference type="SMART" id="SM00316"/>
    </source>
</evidence>
<feature type="region of interest" description="Disordered" evidence="8">
    <location>
        <begin position="363"/>
        <end position="400"/>
    </location>
</feature>
<evidence type="ECO:0000256" key="6">
    <source>
        <dbReference type="ARBA" id="ARBA00023163"/>
    </source>
</evidence>
<dbReference type="EMBL" id="DXDX01000063">
    <property type="protein sequence ID" value="HIY20954.1"/>
    <property type="molecule type" value="Genomic_DNA"/>
</dbReference>
<dbReference type="FunFam" id="3.30.300.20:FF:000005">
    <property type="entry name" value="Transcription termination/antitermination protein NusA"/>
    <property type="match status" value="1"/>
</dbReference>
<dbReference type="CDD" id="cd04455">
    <property type="entry name" value="S1_NusA"/>
    <property type="match status" value="1"/>
</dbReference>
<dbReference type="Pfam" id="PF26594">
    <property type="entry name" value="KH_NusA_2nd"/>
    <property type="match status" value="1"/>
</dbReference>
<dbReference type="GO" id="GO:0003700">
    <property type="term" value="F:DNA-binding transcription factor activity"/>
    <property type="evidence" value="ECO:0007669"/>
    <property type="project" value="InterPro"/>
</dbReference>
<feature type="domain" description="S1 motif" evidence="9">
    <location>
        <begin position="149"/>
        <end position="221"/>
    </location>
</feature>
<feature type="domain" description="K Homology" evidence="10">
    <location>
        <begin position="322"/>
        <end position="396"/>
    </location>
</feature>
<dbReference type="Gene3D" id="2.40.50.140">
    <property type="entry name" value="Nucleic acid-binding proteins"/>
    <property type="match status" value="1"/>
</dbReference>
<dbReference type="InterPro" id="IPR036555">
    <property type="entry name" value="NusA_N_sf"/>
</dbReference>
<dbReference type="InterPro" id="IPR010213">
    <property type="entry name" value="TF_NusA"/>
</dbReference>
<dbReference type="SMART" id="SM00316">
    <property type="entry name" value="S1"/>
    <property type="match status" value="1"/>
</dbReference>
<comment type="function">
    <text evidence="7">Participates in both transcription termination and antitermination.</text>
</comment>
<feature type="region of interest" description="Disordered" evidence="8">
    <location>
        <begin position="411"/>
        <end position="430"/>
    </location>
</feature>
<comment type="subcellular location">
    <subcellularLocation>
        <location evidence="7">Cytoplasm</location>
    </subcellularLocation>
</comment>
<dbReference type="PANTHER" id="PTHR22648:SF0">
    <property type="entry name" value="TRANSCRIPTION TERMINATION_ANTITERMINATION PROTEIN NUSA"/>
    <property type="match status" value="1"/>
</dbReference>
<feature type="compositionally biased region" description="Acidic residues" evidence="8">
    <location>
        <begin position="366"/>
        <end position="384"/>
    </location>
</feature>
<dbReference type="InterPro" id="IPR030842">
    <property type="entry name" value="TF_NusA_bacterial"/>
</dbReference>
<evidence type="ECO:0000256" key="7">
    <source>
        <dbReference type="HAMAP-Rule" id="MF_00945"/>
    </source>
</evidence>
<keyword evidence="1 7" id="KW-0806">Transcription termination</keyword>
<dbReference type="Pfam" id="PF08529">
    <property type="entry name" value="NusA_N"/>
    <property type="match status" value="1"/>
</dbReference>
<keyword evidence="6 7" id="KW-0804">Transcription</keyword>
<dbReference type="GO" id="GO:0006353">
    <property type="term" value="P:DNA-templated transcription termination"/>
    <property type="evidence" value="ECO:0007669"/>
    <property type="project" value="UniProtKB-UniRule"/>
</dbReference>
<feature type="compositionally biased region" description="Acidic residues" evidence="8">
    <location>
        <begin position="415"/>
        <end position="430"/>
    </location>
</feature>
<evidence type="ECO:0000256" key="8">
    <source>
        <dbReference type="SAM" id="MobiDB-lite"/>
    </source>
</evidence>
<evidence type="ECO:0000256" key="5">
    <source>
        <dbReference type="ARBA" id="ARBA00023015"/>
    </source>
</evidence>
<dbReference type="HAMAP" id="MF_00945_B">
    <property type="entry name" value="NusA_B"/>
    <property type="match status" value="1"/>
</dbReference>
<evidence type="ECO:0000256" key="4">
    <source>
        <dbReference type="ARBA" id="ARBA00022884"/>
    </source>
</evidence>
<evidence type="ECO:0000256" key="1">
    <source>
        <dbReference type="ARBA" id="ARBA00022472"/>
    </source>
</evidence>
<reference evidence="11" key="1">
    <citation type="journal article" date="2021" name="PeerJ">
        <title>Extensive microbial diversity within the chicken gut microbiome revealed by metagenomics and culture.</title>
        <authorList>
            <person name="Gilroy R."/>
            <person name="Ravi A."/>
            <person name="Getino M."/>
            <person name="Pursley I."/>
            <person name="Horton D.L."/>
            <person name="Alikhan N.F."/>
            <person name="Baker D."/>
            <person name="Gharbi K."/>
            <person name="Hall N."/>
            <person name="Watson M."/>
            <person name="Adriaenssens E.M."/>
            <person name="Foster-Nyarko E."/>
            <person name="Jarju S."/>
            <person name="Secka A."/>
            <person name="Antonio M."/>
            <person name="Oren A."/>
            <person name="Chaudhuri R.R."/>
            <person name="La Ragione R."/>
            <person name="Hildebrand F."/>
            <person name="Pallen M.J."/>
        </authorList>
    </citation>
    <scope>NUCLEOTIDE SEQUENCE</scope>
    <source>
        <strain evidence="11">ChiBcec16_6824</strain>
    </source>
</reference>
<proteinExistence type="inferred from homology"/>
<evidence type="ECO:0000256" key="2">
    <source>
        <dbReference type="ARBA" id="ARBA00022490"/>
    </source>
</evidence>
<dbReference type="InterPro" id="IPR025249">
    <property type="entry name" value="TF_NusA_KH_1st"/>
</dbReference>
<dbReference type="AlphaFoldDB" id="A0A9D1Y772"/>
<dbReference type="CDD" id="cd22529">
    <property type="entry name" value="KH-II_NusA_rpt2"/>
    <property type="match status" value="1"/>
</dbReference>
<dbReference type="Pfam" id="PF13184">
    <property type="entry name" value="KH_NusA_1st"/>
    <property type="match status" value="1"/>
</dbReference>
<keyword evidence="2 7" id="KW-0963">Cytoplasm</keyword>
<dbReference type="Gene3D" id="3.30.300.20">
    <property type="match status" value="2"/>
</dbReference>
<keyword evidence="3 7" id="KW-0889">Transcription antitermination</keyword>
<comment type="similarity">
    <text evidence="7">Belongs to the NusA family.</text>
</comment>
<dbReference type="SUPFAM" id="SSF69705">
    <property type="entry name" value="Transcription factor NusA, N-terminal domain"/>
    <property type="match status" value="1"/>
</dbReference>
<dbReference type="Proteomes" id="UP000823868">
    <property type="component" value="Unassembled WGS sequence"/>
</dbReference>
<dbReference type="GO" id="GO:0003723">
    <property type="term" value="F:RNA binding"/>
    <property type="evidence" value="ECO:0007669"/>
    <property type="project" value="UniProtKB-UniRule"/>
</dbReference>
<dbReference type="InterPro" id="IPR003029">
    <property type="entry name" value="S1_domain"/>
</dbReference>
<dbReference type="InterPro" id="IPR015946">
    <property type="entry name" value="KH_dom-like_a/b"/>
</dbReference>
<accession>A0A9D1Y772</accession>
<keyword evidence="4 7" id="KW-0694">RNA-binding</keyword>
<dbReference type="SUPFAM" id="SSF50249">
    <property type="entry name" value="Nucleic acid-binding proteins"/>
    <property type="match status" value="1"/>
</dbReference>
<dbReference type="GO" id="GO:0031564">
    <property type="term" value="P:transcription antitermination"/>
    <property type="evidence" value="ECO:0007669"/>
    <property type="project" value="UniProtKB-UniRule"/>
</dbReference>
<dbReference type="InterPro" id="IPR058582">
    <property type="entry name" value="KH_NusA_2nd"/>
</dbReference>
<protein>
    <recommendedName>
        <fullName evidence="7">Transcription termination/antitermination protein NusA</fullName>
    </recommendedName>
</protein>
<comment type="caution">
    <text evidence="11">The sequence shown here is derived from an EMBL/GenBank/DDBJ whole genome shotgun (WGS) entry which is preliminary data.</text>
</comment>
<dbReference type="NCBIfam" id="TIGR01953">
    <property type="entry name" value="NusA"/>
    <property type="match status" value="1"/>
</dbReference>
<evidence type="ECO:0000259" key="10">
    <source>
        <dbReference type="SMART" id="SM00322"/>
    </source>
</evidence>
<dbReference type="InterPro" id="IPR012340">
    <property type="entry name" value="NA-bd_OB-fold"/>
</dbReference>
<dbReference type="PANTHER" id="PTHR22648">
    <property type="entry name" value="TRANSCRIPTION TERMINATION FACTOR NUSA"/>
    <property type="match status" value="1"/>
</dbReference>
<name>A0A9D1Y772_9FIRM</name>
<dbReference type="SUPFAM" id="SSF54814">
    <property type="entry name" value="Prokaryotic type KH domain (KH-domain type II)"/>
    <property type="match status" value="2"/>
</dbReference>
<dbReference type="PROSITE" id="PS50084">
    <property type="entry name" value="KH_TYPE_1"/>
    <property type="match status" value="1"/>
</dbReference>